<dbReference type="InterPro" id="IPR001584">
    <property type="entry name" value="Integrase_cat-core"/>
</dbReference>
<evidence type="ECO:0000313" key="3">
    <source>
        <dbReference type="EMBL" id="MCW9706273.1"/>
    </source>
</evidence>
<organism evidence="3 4">
    <name type="scientific">Fodinibius salsisoli</name>
    <dbReference type="NCBI Taxonomy" id="2820877"/>
    <lineage>
        <taxon>Bacteria</taxon>
        <taxon>Pseudomonadati</taxon>
        <taxon>Balneolota</taxon>
        <taxon>Balneolia</taxon>
        <taxon>Balneolales</taxon>
        <taxon>Balneolaceae</taxon>
        <taxon>Fodinibius</taxon>
    </lineage>
</organism>
<dbReference type="PANTHER" id="PTHR35004:SF7">
    <property type="entry name" value="INTEGRASE PROTEIN"/>
    <property type="match status" value="1"/>
</dbReference>
<protein>
    <submittedName>
        <fullName evidence="3">DDE-type integrase/transposase/recombinase</fullName>
    </submittedName>
</protein>
<evidence type="ECO:0000256" key="1">
    <source>
        <dbReference type="SAM" id="Coils"/>
    </source>
</evidence>
<comment type="caution">
    <text evidence="3">The sequence shown here is derived from an EMBL/GenBank/DDBJ whole genome shotgun (WGS) entry which is preliminary data.</text>
</comment>
<evidence type="ECO:0000259" key="2">
    <source>
        <dbReference type="PROSITE" id="PS50994"/>
    </source>
</evidence>
<dbReference type="PROSITE" id="PS50994">
    <property type="entry name" value="INTEGRASE"/>
    <property type="match status" value="1"/>
</dbReference>
<dbReference type="EMBL" id="JAGGJA010000003">
    <property type="protein sequence ID" value="MCW9706273.1"/>
    <property type="molecule type" value="Genomic_DNA"/>
</dbReference>
<dbReference type="PANTHER" id="PTHR35004">
    <property type="entry name" value="TRANSPOSASE RV3428C-RELATED"/>
    <property type="match status" value="1"/>
</dbReference>
<dbReference type="InterPro" id="IPR012337">
    <property type="entry name" value="RNaseH-like_sf"/>
</dbReference>
<keyword evidence="4" id="KW-1185">Reference proteome</keyword>
<proteinExistence type="predicted"/>
<dbReference type="RefSeq" id="WP_265764977.1">
    <property type="nucleotide sequence ID" value="NZ_JAGGJA010000003.1"/>
</dbReference>
<dbReference type="Pfam" id="PF09299">
    <property type="entry name" value="Mu-transpos_C"/>
    <property type="match status" value="1"/>
</dbReference>
<dbReference type="SUPFAM" id="SSF53098">
    <property type="entry name" value="Ribonuclease H-like"/>
    <property type="match status" value="1"/>
</dbReference>
<evidence type="ECO:0000313" key="4">
    <source>
        <dbReference type="Proteomes" id="UP001207918"/>
    </source>
</evidence>
<dbReference type="Gene3D" id="3.30.420.10">
    <property type="entry name" value="Ribonuclease H-like superfamily/Ribonuclease H"/>
    <property type="match status" value="1"/>
</dbReference>
<feature type="domain" description="Integrase catalytic" evidence="2">
    <location>
        <begin position="262"/>
        <end position="485"/>
    </location>
</feature>
<gene>
    <name evidence="3" type="ORF">J6I44_05385</name>
</gene>
<feature type="coiled-coil region" evidence="1">
    <location>
        <begin position="582"/>
        <end position="609"/>
    </location>
</feature>
<reference evidence="3 4" key="1">
    <citation type="submission" date="2021-03" db="EMBL/GenBank/DDBJ databases">
        <title>Aliifodinibius sp. nov., a new bacterium isolated from saline soil.</title>
        <authorList>
            <person name="Galisteo C."/>
            <person name="De La Haba R."/>
            <person name="Sanchez-Porro C."/>
            <person name="Ventosa A."/>
        </authorList>
    </citation>
    <scope>NUCLEOTIDE SEQUENCE [LARGE SCALE GENOMIC DNA]</scope>
    <source>
        <strain evidence="3 4">1BSP15-2V2</strain>
    </source>
</reference>
<keyword evidence="1" id="KW-0175">Coiled coil</keyword>
<name>A0ABT3PKH3_9BACT</name>
<dbReference type="InterPro" id="IPR036397">
    <property type="entry name" value="RNaseH_sf"/>
</dbReference>
<sequence length="721" mass="84062">MFKLDNQQEVPNYISVTDLSQIISIGKRGIRKLIERERISDHYLKKEHSTGRNGYRHLINPEGLPEPYRLEYIQHVQKNSQLSFESNHKGLPGWAIEKAKARLDLIHLLERALNRAKAQDKNITPVYHEVAEIYNSGHVLEETFKTIGEVSGYMLQQRWWPNYKKACQQGEDVIKALAPKYQRNKGHYSIPTWYKKRLLALLLQPSQIAPTTAAKILHANLRLKGREPPCSTKTACRWIKDYKNEHFDTWTLYREGEKALNDKVLPYIDRDWNTLTVGEILIADGHVLNFDVKHPYTGKAHRPTLICFYDGRSRMPVGLSIMPTENTDNISEALADAVKTLGKFPEAVILDNGRAFKAKHFTKSPEFYDTRLAGIYQRYGIITHFTKPYHPQSKPIEQFFNQLNERFSKLLPTYRGNSIDEQVPRLKRNEQMHARAYKKHVGDWLPTIPEVLKTLKHWTFQAYGKEDHGGLRKGETPLQVLEDGKGPGVPYKDMIDLLLRAEKKRPRRARFTIEGIEYQNRDVLTGWNKPVVVRYTRRVPEKVWVYDHSEGHRVPLCEAYACKAKHPFEQLVNEEGEIDPTIREQMKQRRRLRKRAKRANEALYNLNDDTTMPAWKLIPKDDEEEKEDITPISAYDLDSKTKTEDGGANQIDYPVDIDEVNEAVERPLFEYPYERFEHIAGKEKKEITDEDITFLKNFIQSESYTGLYKTKYSGWVNELFK</sequence>
<accession>A0ABT3PKH3</accession>
<dbReference type="InterPro" id="IPR015378">
    <property type="entry name" value="Transposase-like_Mu_C"/>
</dbReference>
<dbReference type="Proteomes" id="UP001207918">
    <property type="component" value="Unassembled WGS sequence"/>
</dbReference>